<dbReference type="InterPro" id="IPR002524">
    <property type="entry name" value="Cation_efflux"/>
</dbReference>
<feature type="transmembrane region" description="Helical" evidence="9">
    <location>
        <begin position="337"/>
        <end position="360"/>
    </location>
</feature>
<evidence type="ECO:0000256" key="2">
    <source>
        <dbReference type="ARBA" id="ARBA00008873"/>
    </source>
</evidence>
<feature type="compositionally biased region" description="Low complexity" evidence="8">
    <location>
        <begin position="246"/>
        <end position="257"/>
    </location>
</feature>
<dbReference type="Proteomes" id="UP000324022">
    <property type="component" value="Unassembled WGS sequence"/>
</dbReference>
<evidence type="ECO:0000313" key="12">
    <source>
        <dbReference type="EMBL" id="SPO24428.1"/>
    </source>
</evidence>
<dbReference type="Pfam" id="PF01545">
    <property type="entry name" value="Cation_efflux"/>
    <property type="match status" value="2"/>
</dbReference>
<feature type="transmembrane region" description="Helical" evidence="9">
    <location>
        <begin position="40"/>
        <end position="56"/>
    </location>
</feature>
<keyword evidence="6 9" id="KW-1133">Transmembrane helix</keyword>
<dbReference type="GO" id="GO:0016020">
    <property type="term" value="C:membrane"/>
    <property type="evidence" value="ECO:0007669"/>
    <property type="project" value="UniProtKB-SubCell"/>
</dbReference>
<feature type="transmembrane region" description="Helical" evidence="9">
    <location>
        <begin position="110"/>
        <end position="131"/>
    </location>
</feature>
<organism evidence="12 13">
    <name type="scientific">Ustilago trichophora</name>
    <dbReference type="NCBI Taxonomy" id="86804"/>
    <lineage>
        <taxon>Eukaryota</taxon>
        <taxon>Fungi</taxon>
        <taxon>Dikarya</taxon>
        <taxon>Basidiomycota</taxon>
        <taxon>Ustilaginomycotina</taxon>
        <taxon>Ustilaginomycetes</taxon>
        <taxon>Ustilaginales</taxon>
        <taxon>Ustilaginaceae</taxon>
        <taxon>Ustilago</taxon>
    </lineage>
</organism>
<dbReference type="Gene3D" id="1.20.1510.10">
    <property type="entry name" value="Cation efflux protein transmembrane domain"/>
    <property type="match status" value="2"/>
</dbReference>
<feature type="region of interest" description="Disordered" evidence="8">
    <location>
        <begin position="139"/>
        <end position="219"/>
    </location>
</feature>
<dbReference type="PANTHER" id="PTHR45820">
    <property type="entry name" value="FI23527P1"/>
    <property type="match status" value="1"/>
</dbReference>
<feature type="domain" description="Cation efflux protein transmembrane" evidence="10">
    <location>
        <begin position="317"/>
        <end position="397"/>
    </location>
</feature>
<name>A0A5C3E1V7_9BASI</name>
<dbReference type="Pfam" id="PF16916">
    <property type="entry name" value="ZT_dimer"/>
    <property type="match status" value="1"/>
</dbReference>
<dbReference type="NCBIfam" id="TIGR01297">
    <property type="entry name" value="CDF"/>
    <property type="match status" value="2"/>
</dbReference>
<evidence type="ECO:0000256" key="5">
    <source>
        <dbReference type="ARBA" id="ARBA00022833"/>
    </source>
</evidence>
<feature type="compositionally biased region" description="Basic residues" evidence="8">
    <location>
        <begin position="139"/>
        <end position="160"/>
    </location>
</feature>
<dbReference type="PANTHER" id="PTHR45820:SF4">
    <property type="entry name" value="ZINC TRANSPORTER 63C, ISOFORM F"/>
    <property type="match status" value="1"/>
</dbReference>
<reference evidence="12 13" key="1">
    <citation type="submission" date="2018-03" db="EMBL/GenBank/DDBJ databases">
        <authorList>
            <person name="Guldener U."/>
        </authorList>
    </citation>
    <scope>NUCLEOTIDE SEQUENCE [LARGE SCALE GENOMIC DNA]</scope>
    <source>
        <strain evidence="12 13">NBRC100155</strain>
    </source>
</reference>
<dbReference type="InterPro" id="IPR027469">
    <property type="entry name" value="Cation_efflux_TMD_sf"/>
</dbReference>
<feature type="transmembrane region" description="Helical" evidence="9">
    <location>
        <begin position="76"/>
        <end position="98"/>
    </location>
</feature>
<proteinExistence type="inferred from homology"/>
<feature type="domain" description="Cation efflux protein cytoplasmic" evidence="11">
    <location>
        <begin position="403"/>
        <end position="475"/>
    </location>
</feature>
<evidence type="ECO:0000259" key="10">
    <source>
        <dbReference type="Pfam" id="PF01545"/>
    </source>
</evidence>
<dbReference type="GO" id="GO:0005385">
    <property type="term" value="F:zinc ion transmembrane transporter activity"/>
    <property type="evidence" value="ECO:0007669"/>
    <property type="project" value="TreeGrafter"/>
</dbReference>
<keyword evidence="4 9" id="KW-0812">Transmembrane</keyword>
<feature type="compositionally biased region" description="Polar residues" evidence="8">
    <location>
        <begin position="192"/>
        <end position="204"/>
    </location>
</feature>
<evidence type="ECO:0000256" key="1">
    <source>
        <dbReference type="ARBA" id="ARBA00004141"/>
    </source>
</evidence>
<feature type="region of interest" description="Disordered" evidence="8">
    <location>
        <begin position="238"/>
        <end position="269"/>
    </location>
</feature>
<evidence type="ECO:0000256" key="4">
    <source>
        <dbReference type="ARBA" id="ARBA00022692"/>
    </source>
</evidence>
<evidence type="ECO:0000256" key="8">
    <source>
        <dbReference type="SAM" id="MobiDB-lite"/>
    </source>
</evidence>
<dbReference type="InterPro" id="IPR058533">
    <property type="entry name" value="Cation_efflux_TM"/>
</dbReference>
<comment type="subcellular location">
    <subcellularLocation>
        <location evidence="1">Membrane</location>
        <topology evidence="1">Multi-pass membrane protein</topology>
    </subcellularLocation>
</comment>
<evidence type="ECO:0000256" key="9">
    <source>
        <dbReference type="SAM" id="Phobius"/>
    </source>
</evidence>
<evidence type="ECO:0000256" key="6">
    <source>
        <dbReference type="ARBA" id="ARBA00022989"/>
    </source>
</evidence>
<dbReference type="EMBL" id="OOIN01000007">
    <property type="protein sequence ID" value="SPO24428.1"/>
    <property type="molecule type" value="Genomic_DNA"/>
</dbReference>
<evidence type="ECO:0000256" key="7">
    <source>
        <dbReference type="ARBA" id="ARBA00023136"/>
    </source>
</evidence>
<dbReference type="AlphaFoldDB" id="A0A5C3E1V7"/>
<keyword evidence="7 9" id="KW-0472">Membrane</keyword>
<protein>
    <submittedName>
        <fullName evidence="12">Related to COT1 - Vacuolar zinc (And possibly other metals) transporter</fullName>
    </submittedName>
</protein>
<comment type="similarity">
    <text evidence="2">Belongs to the cation diffusion facilitator (CDF) transporter (TC 2.A.4) family. SLC30A subfamily.</text>
</comment>
<feature type="transmembrane region" description="Helical" evidence="9">
    <location>
        <begin position="372"/>
        <end position="389"/>
    </location>
</feature>
<sequence>MGLSKETRIITLLVIDVVFFFIEIITGYAVGSLALVADSFHMLNDVMSLVVALWAVKLSTKASDHKFSYGWQRAEILGALVNGVFLLALCFSIFMEAIQRFVNVTEVSNPKLVVIVGCLGLASNLVGLLLFHDHGHAHGGHGHSHGHGGHTHGSHSHSHSHAVSDSHSHSHHDESAVGDAVTPVSIGRKKPNSSNNDEGVSSSLAKRGRARQDSVGSILGHPAQTRAFVVQTAHDLGYDGSRHQHSNSVTSLSNNNNERTRLLANGSNDYGAMDANADLEAGTASPARKNGHSSHSHDSHAGHSHGTSADPHDAPGHGHSHGGGHSHGEGSMNMQGVFLHVLGDALGNVGVIAAGLFIMYSDAWWRFYSDPAISFLITIIIFHSALPLCKSASYILLQGVPASVSLEAVRQSIQSVEGVLNLHELHVWQLSESKIVASVHVLVDCSSGQTEKYMTIAAKIRANLHSWGIHSSTIQPEFVPGGLREAAKLSGVQVAESDEDGRLRTVEGRLVENEVQKVDTACLIACGQDNDCQTESCCPPTITAASSSGSATPAADRS</sequence>
<feature type="domain" description="Cation efflux protein transmembrane" evidence="10">
    <location>
        <begin position="10"/>
        <end position="153"/>
    </location>
</feature>
<evidence type="ECO:0000313" key="13">
    <source>
        <dbReference type="Proteomes" id="UP000324022"/>
    </source>
</evidence>
<dbReference type="InterPro" id="IPR027470">
    <property type="entry name" value="Cation_efflux_CTD"/>
</dbReference>
<gene>
    <name evidence="12" type="ORF">UTRI_03696</name>
</gene>
<evidence type="ECO:0000259" key="11">
    <source>
        <dbReference type="Pfam" id="PF16916"/>
    </source>
</evidence>
<dbReference type="GO" id="GO:0006882">
    <property type="term" value="P:intracellular zinc ion homeostasis"/>
    <property type="evidence" value="ECO:0007669"/>
    <property type="project" value="TreeGrafter"/>
</dbReference>
<feature type="transmembrane region" description="Helical" evidence="9">
    <location>
        <begin position="12"/>
        <end position="34"/>
    </location>
</feature>
<keyword evidence="5" id="KW-0862">Zinc</keyword>
<keyword evidence="3" id="KW-0813">Transport</keyword>
<feature type="region of interest" description="Disordered" evidence="8">
    <location>
        <begin position="283"/>
        <end position="329"/>
    </location>
</feature>
<dbReference type="SUPFAM" id="SSF161111">
    <property type="entry name" value="Cation efflux protein transmembrane domain-like"/>
    <property type="match status" value="1"/>
</dbReference>
<feature type="compositionally biased region" description="Basic and acidic residues" evidence="8">
    <location>
        <begin position="162"/>
        <end position="175"/>
    </location>
</feature>
<dbReference type="InterPro" id="IPR036837">
    <property type="entry name" value="Cation_efflux_CTD_sf"/>
</dbReference>
<accession>A0A5C3E1V7</accession>
<dbReference type="OrthoDB" id="9944568at2759"/>
<dbReference type="SUPFAM" id="SSF160240">
    <property type="entry name" value="Cation efflux protein cytoplasmic domain-like"/>
    <property type="match status" value="1"/>
</dbReference>
<keyword evidence="13" id="KW-1185">Reference proteome</keyword>
<evidence type="ECO:0000256" key="3">
    <source>
        <dbReference type="ARBA" id="ARBA00022448"/>
    </source>
</evidence>